<feature type="chain" id="PRO_5036292948" evidence="1">
    <location>
        <begin position="25"/>
        <end position="120"/>
    </location>
</feature>
<gene>
    <name evidence="2" type="ORF">AAW31_15965</name>
    <name evidence="3" type="ORF">BCL69_10483</name>
</gene>
<protein>
    <submittedName>
        <fullName evidence="3">Putative exosortase-associated protein (TIGR04073 family)</fullName>
    </submittedName>
</protein>
<dbReference type="EMBL" id="VNHT01000048">
    <property type="protein sequence ID" value="TYP81926.1"/>
    <property type="molecule type" value="Genomic_DNA"/>
</dbReference>
<dbReference type="KEGG" id="nco:AAW31_15965"/>
<dbReference type="Proteomes" id="UP000034156">
    <property type="component" value="Chromosome"/>
</dbReference>
<organism evidence="2 4">
    <name type="scientific">Nitrosomonas communis</name>
    <dbReference type="NCBI Taxonomy" id="44574"/>
    <lineage>
        <taxon>Bacteria</taxon>
        <taxon>Pseudomonadati</taxon>
        <taxon>Pseudomonadota</taxon>
        <taxon>Betaproteobacteria</taxon>
        <taxon>Nitrosomonadales</taxon>
        <taxon>Nitrosomonadaceae</taxon>
        <taxon>Nitrosomonas</taxon>
    </lineage>
</organism>
<keyword evidence="1" id="KW-0732">Signal</keyword>
<dbReference type="PATRIC" id="fig|44574.3.peg.3858"/>
<name>A0A0F7KET0_9PROT</name>
<reference evidence="4" key="1">
    <citation type="submission" date="2015-05" db="EMBL/GenBank/DDBJ databases">
        <title>Draft genome of Nitrosomonas communis strain Nm2.</title>
        <authorList>
            <person name="Kozlowski J.A."/>
            <person name="Kits K.D."/>
            <person name="Stein L.Y."/>
        </authorList>
    </citation>
    <scope>NUCLEOTIDE SEQUENCE [LARGE SCALE GENOMIC DNA]</scope>
    <source>
        <strain evidence="4">Nm2</strain>
    </source>
</reference>
<reference evidence="2 4" key="2">
    <citation type="journal article" date="2016" name="Genome Announc.">
        <title>Genome Sequence of Nitrosomonas communis Strain Nm2, a Mesophilic Ammonia-Oxidizing Bacterium Isolated from Mediterranean Soil.</title>
        <authorList>
            <person name="Kozlowski J.A."/>
            <person name="Kits K.D."/>
            <person name="Stein L.Y."/>
        </authorList>
    </citation>
    <scope>NUCLEOTIDE SEQUENCE [LARGE SCALE GENOMIC DNA]</scope>
    <source>
        <strain evidence="2 4">Nm2</strain>
    </source>
</reference>
<dbReference type="InterPro" id="IPR023824">
    <property type="entry name" value="CHP04073_exosortase-affil"/>
</dbReference>
<feature type="signal peptide" evidence="1">
    <location>
        <begin position="1"/>
        <end position="24"/>
    </location>
</feature>
<accession>A0A0F7KET0</accession>
<proteinExistence type="predicted"/>
<reference evidence="3 5" key="3">
    <citation type="submission" date="2019-07" db="EMBL/GenBank/DDBJ databases">
        <title>Active sludge and wastewater microbial communities from Klosterneuburg, Austria.</title>
        <authorList>
            <person name="Wagner M."/>
        </authorList>
    </citation>
    <scope>NUCLEOTIDE SEQUENCE [LARGE SCALE GENOMIC DNA]</scope>
    <source>
        <strain evidence="3 5">Nm2</strain>
    </source>
</reference>
<keyword evidence="4" id="KW-1185">Reference proteome</keyword>
<dbReference type="OrthoDB" id="8548499at2"/>
<dbReference type="NCBIfam" id="TIGR04073">
    <property type="entry name" value="exo_TIGR04073"/>
    <property type="match status" value="1"/>
</dbReference>
<dbReference type="EMBL" id="CP011451">
    <property type="protein sequence ID" value="AKH38960.1"/>
    <property type="molecule type" value="Genomic_DNA"/>
</dbReference>
<evidence type="ECO:0000256" key="1">
    <source>
        <dbReference type="SAM" id="SignalP"/>
    </source>
</evidence>
<dbReference type="RefSeq" id="WP_046850994.1">
    <property type="nucleotide sequence ID" value="NZ_CBDIPD010000080.1"/>
</dbReference>
<evidence type="ECO:0000313" key="5">
    <source>
        <dbReference type="Proteomes" id="UP000324176"/>
    </source>
</evidence>
<dbReference type="Proteomes" id="UP000324176">
    <property type="component" value="Unassembled WGS sequence"/>
</dbReference>
<evidence type="ECO:0000313" key="3">
    <source>
        <dbReference type="EMBL" id="TYP81926.1"/>
    </source>
</evidence>
<dbReference type="AlphaFoldDB" id="A0A0F7KET0"/>
<evidence type="ECO:0000313" key="4">
    <source>
        <dbReference type="Proteomes" id="UP000034156"/>
    </source>
</evidence>
<sequence length="120" mass="13012">MKKSIASLLLLFTLAFFFPTATMAADYPIQIGEKLATGVANAVTGVVEIPKTMMIKGRSQGAAYGMTAGFFTGLVHAIGRSLCGALDIATFLIPTTPIPNPAYIWDDFNRETTYSAWRMR</sequence>
<evidence type="ECO:0000313" key="2">
    <source>
        <dbReference type="EMBL" id="AKH38960.1"/>
    </source>
</evidence>